<evidence type="ECO:0000259" key="3">
    <source>
        <dbReference type="PROSITE" id="PS50206"/>
    </source>
</evidence>
<proteinExistence type="predicted"/>
<feature type="domain" description="Rhodanese" evidence="3">
    <location>
        <begin position="20"/>
        <end position="140"/>
    </location>
</feature>
<evidence type="ECO:0000313" key="4">
    <source>
        <dbReference type="EMBL" id="CAH3019376.1"/>
    </source>
</evidence>
<sequence length="308" mass="34578">MSSVSALVKAHWLRQLMLQSPKHLRILDASLQLSKENRDARQEFLAHRIPGAKFFDVNECADKSSPYAHRLPNAEEFADCKRNLGIRNDSYVVIYDNNDKVGLYSAPRAWWMFRAFGHHSVSVLDGGFPRWCAEGFPIESGPEKNTAAVQGDESYRAILNTDTLCNFDFVKANISQQTYQVADARSPELFHGSETEPHPNLPSGHIPHAINFPYTKCLNPETKLMKTPDELKKLFQDAGIDLDKPLIVSCGSGITACVVAFASHLCGKTDTIVYDGSWEEWRQRASSDLIEKDEKQASSSVYLERKKG</sequence>
<dbReference type="CDD" id="cd01449">
    <property type="entry name" value="TST_Repeat_2"/>
    <property type="match status" value="1"/>
</dbReference>
<dbReference type="InterPro" id="IPR045078">
    <property type="entry name" value="TST/MPST-like"/>
</dbReference>
<accession>A0ABN8LW52</accession>
<dbReference type="Gene3D" id="3.40.250.10">
    <property type="entry name" value="Rhodanese-like domain"/>
    <property type="match status" value="2"/>
</dbReference>
<evidence type="ECO:0000313" key="5">
    <source>
        <dbReference type="Proteomes" id="UP001159427"/>
    </source>
</evidence>
<dbReference type="InterPro" id="IPR036873">
    <property type="entry name" value="Rhodanese-like_dom_sf"/>
</dbReference>
<dbReference type="PANTHER" id="PTHR11364:SF27">
    <property type="entry name" value="SULFURTRANSFERASE"/>
    <property type="match status" value="1"/>
</dbReference>
<protein>
    <recommendedName>
        <fullName evidence="3">Rhodanese domain-containing protein</fullName>
    </recommendedName>
</protein>
<dbReference type="SMART" id="SM00450">
    <property type="entry name" value="RHOD"/>
    <property type="match status" value="2"/>
</dbReference>
<comment type="caution">
    <text evidence="4">The sequence shown here is derived from an EMBL/GenBank/DDBJ whole genome shotgun (WGS) entry which is preliminary data.</text>
</comment>
<keyword evidence="5" id="KW-1185">Reference proteome</keyword>
<keyword evidence="2" id="KW-0677">Repeat</keyword>
<dbReference type="InterPro" id="IPR001763">
    <property type="entry name" value="Rhodanese-like_dom"/>
</dbReference>
<organism evidence="4 5">
    <name type="scientific">Porites evermanni</name>
    <dbReference type="NCBI Taxonomy" id="104178"/>
    <lineage>
        <taxon>Eukaryota</taxon>
        <taxon>Metazoa</taxon>
        <taxon>Cnidaria</taxon>
        <taxon>Anthozoa</taxon>
        <taxon>Hexacorallia</taxon>
        <taxon>Scleractinia</taxon>
        <taxon>Fungiina</taxon>
        <taxon>Poritidae</taxon>
        <taxon>Porites</taxon>
    </lineage>
</organism>
<feature type="domain" description="Rhodanese" evidence="3">
    <location>
        <begin position="175"/>
        <end position="290"/>
    </location>
</feature>
<evidence type="ECO:0000256" key="2">
    <source>
        <dbReference type="ARBA" id="ARBA00022737"/>
    </source>
</evidence>
<dbReference type="PROSITE" id="PS50206">
    <property type="entry name" value="RHODANESE_3"/>
    <property type="match status" value="2"/>
</dbReference>
<name>A0ABN8LW52_9CNID</name>
<dbReference type="PANTHER" id="PTHR11364">
    <property type="entry name" value="THIOSULFATE SULFERTANSFERASE"/>
    <property type="match status" value="1"/>
</dbReference>
<dbReference type="EMBL" id="CALNXI010000114">
    <property type="protein sequence ID" value="CAH3019376.1"/>
    <property type="molecule type" value="Genomic_DNA"/>
</dbReference>
<keyword evidence="1" id="KW-0808">Transferase</keyword>
<dbReference type="CDD" id="cd01448">
    <property type="entry name" value="TST_Repeat_1"/>
    <property type="match status" value="1"/>
</dbReference>
<dbReference type="Proteomes" id="UP001159427">
    <property type="component" value="Unassembled WGS sequence"/>
</dbReference>
<dbReference type="Pfam" id="PF00581">
    <property type="entry name" value="Rhodanese"/>
    <property type="match status" value="2"/>
</dbReference>
<reference evidence="4 5" key="1">
    <citation type="submission" date="2022-05" db="EMBL/GenBank/DDBJ databases">
        <authorList>
            <consortium name="Genoscope - CEA"/>
            <person name="William W."/>
        </authorList>
    </citation>
    <scope>NUCLEOTIDE SEQUENCE [LARGE SCALE GENOMIC DNA]</scope>
</reference>
<dbReference type="SUPFAM" id="SSF52821">
    <property type="entry name" value="Rhodanese/Cell cycle control phosphatase"/>
    <property type="match status" value="2"/>
</dbReference>
<gene>
    <name evidence="4" type="ORF">PEVE_00002418</name>
</gene>
<evidence type="ECO:0000256" key="1">
    <source>
        <dbReference type="ARBA" id="ARBA00022679"/>
    </source>
</evidence>